<reference evidence="1" key="1">
    <citation type="submission" date="2023-08" db="EMBL/GenBank/DDBJ databases">
        <authorList>
            <person name="Alioto T."/>
            <person name="Alioto T."/>
            <person name="Gomez Garrido J."/>
        </authorList>
    </citation>
    <scope>NUCLEOTIDE SEQUENCE</scope>
</reference>
<gene>
    <name evidence="1" type="ORF">XNOV1_A008491</name>
</gene>
<organism evidence="1 2">
    <name type="scientific">Xyrichtys novacula</name>
    <name type="common">Pearly razorfish</name>
    <name type="synonym">Hemipteronotus novacula</name>
    <dbReference type="NCBI Taxonomy" id="13765"/>
    <lineage>
        <taxon>Eukaryota</taxon>
        <taxon>Metazoa</taxon>
        <taxon>Chordata</taxon>
        <taxon>Craniata</taxon>
        <taxon>Vertebrata</taxon>
        <taxon>Euteleostomi</taxon>
        <taxon>Actinopterygii</taxon>
        <taxon>Neopterygii</taxon>
        <taxon>Teleostei</taxon>
        <taxon>Neoteleostei</taxon>
        <taxon>Acanthomorphata</taxon>
        <taxon>Eupercaria</taxon>
        <taxon>Labriformes</taxon>
        <taxon>Labridae</taxon>
        <taxon>Xyrichtys</taxon>
    </lineage>
</organism>
<dbReference type="EMBL" id="OY660881">
    <property type="protein sequence ID" value="CAJ1079261.1"/>
    <property type="molecule type" value="Genomic_DNA"/>
</dbReference>
<name>A0AAV1H2G9_XYRNO</name>
<keyword evidence="2" id="KW-1185">Reference proteome</keyword>
<protein>
    <submittedName>
        <fullName evidence="1">Uncharacterized protein</fullName>
    </submittedName>
</protein>
<accession>A0AAV1H2G9</accession>
<dbReference type="Proteomes" id="UP001178508">
    <property type="component" value="Chromosome 18"/>
</dbReference>
<evidence type="ECO:0000313" key="2">
    <source>
        <dbReference type="Proteomes" id="UP001178508"/>
    </source>
</evidence>
<proteinExistence type="predicted"/>
<evidence type="ECO:0000313" key="1">
    <source>
        <dbReference type="EMBL" id="CAJ1079261.1"/>
    </source>
</evidence>
<sequence>MNLGDPAHWGILIDLQSWLVVKTEGWERGCGDNTSRPVCVLCYDAVLESVWDNPVSACQSAVDINDKPLWCQAVTHTSAGCLSSCSNGQALTPFHVNEDSPAADKKIVDGL</sequence>
<dbReference type="AlphaFoldDB" id="A0AAV1H2G9"/>